<evidence type="ECO:0000256" key="2">
    <source>
        <dbReference type="ARBA" id="ARBA00022730"/>
    </source>
</evidence>
<proteinExistence type="inferred from homology"/>
<dbReference type="Gene3D" id="3.90.930.12">
    <property type="entry name" value="Ribosomal protein L6, alpha-beta domain"/>
    <property type="match status" value="2"/>
</dbReference>
<evidence type="ECO:0000256" key="3">
    <source>
        <dbReference type="ARBA" id="ARBA00022884"/>
    </source>
</evidence>
<evidence type="ECO:0000256" key="6">
    <source>
        <dbReference type="ARBA" id="ARBA00037226"/>
    </source>
</evidence>
<organism evidence="10">
    <name type="scientific">Rhizopus microsporus var. microsporus</name>
    <dbReference type="NCBI Taxonomy" id="86635"/>
    <lineage>
        <taxon>Eukaryota</taxon>
        <taxon>Fungi</taxon>
        <taxon>Fungi incertae sedis</taxon>
        <taxon>Mucoromycota</taxon>
        <taxon>Mucoromycotina</taxon>
        <taxon>Mucoromycetes</taxon>
        <taxon>Mucorales</taxon>
        <taxon>Mucorineae</taxon>
        <taxon>Rhizopodaceae</taxon>
        <taxon>Rhizopus</taxon>
    </lineage>
</organism>
<dbReference type="PANTHER" id="PTHR11655">
    <property type="entry name" value="60S/50S RIBOSOMAL PROTEIN L6/L9"/>
    <property type="match status" value="1"/>
</dbReference>
<dbReference type="InterPro" id="IPR019906">
    <property type="entry name" value="Ribosomal_uL6_bac-type"/>
</dbReference>
<feature type="domain" description="Large ribosomal subunit protein uL6 alpha-beta" evidence="9">
    <location>
        <begin position="94"/>
        <end position="167"/>
    </location>
</feature>
<comment type="function">
    <text evidence="6">Component of the mitochondrial ribosome (mitoribosome), a dedicated translation machinery responsible for the synthesis of mitochondrial genome-encoded proteins, including at least some of the essential transmembrane subunits of the mitochondrial respiratory chain. The mitoribosomes are attached to the mitochondrial inner membrane and translation products are cotranslationally integrated into the membrane.</text>
</comment>
<dbReference type="EMBL" id="KV921858">
    <property type="protein sequence ID" value="ORE11230.1"/>
    <property type="molecule type" value="Genomic_DNA"/>
</dbReference>
<dbReference type="FunFam" id="3.90.930.12:FF:000006">
    <property type="entry name" value="50S ribosomal protein L6"/>
    <property type="match status" value="1"/>
</dbReference>
<evidence type="ECO:0000256" key="4">
    <source>
        <dbReference type="ARBA" id="ARBA00022980"/>
    </source>
</evidence>
<dbReference type="InterPro" id="IPR020040">
    <property type="entry name" value="Ribosomal_uL6_a/b-dom"/>
</dbReference>
<dbReference type="SUPFAM" id="SSF56053">
    <property type="entry name" value="Ribosomal protein L6"/>
    <property type="match status" value="2"/>
</dbReference>
<evidence type="ECO:0000256" key="7">
    <source>
        <dbReference type="ARBA" id="ARBA00069416"/>
    </source>
</evidence>
<keyword evidence="3" id="KW-0694">RNA-binding</keyword>
<dbReference type="Pfam" id="PF00347">
    <property type="entry name" value="Ribosomal_L6"/>
    <property type="match status" value="2"/>
</dbReference>
<evidence type="ECO:0000256" key="8">
    <source>
        <dbReference type="RuleBase" id="RU003869"/>
    </source>
</evidence>
<evidence type="ECO:0000259" key="9">
    <source>
        <dbReference type="Pfam" id="PF00347"/>
    </source>
</evidence>
<evidence type="ECO:0000256" key="5">
    <source>
        <dbReference type="ARBA" id="ARBA00023274"/>
    </source>
</evidence>
<evidence type="ECO:0000256" key="1">
    <source>
        <dbReference type="ARBA" id="ARBA00009356"/>
    </source>
</evidence>
<protein>
    <recommendedName>
        <fullName evidence="7">Large ribosomal subunit protein uL6m</fullName>
    </recommendedName>
</protein>
<sequence>MCKHIFLISRLTKLPFSPRAPAPVAQQERLDTPIWLTIATKSLCQAAATQSRRLIHTSVPTLSHIGRKPITYSQEIKIEHDLTPILEPRIPSELNNTTLTVTGPLGKQQLPIKPFVKLNFEPAPKDDPNAENTLQVTIEDEKEKKQKAMWGTTRALINNAIVGVSDGYKVHLRLVGVGYRGALENNNRTLSLKLGYSHPILMDLPEGVSCAVPQPNRIVLQGINLQHVTEFAAKIQRWRKPEPYNQKGIFINDETIKKKEGKKK</sequence>
<reference evidence="10" key="1">
    <citation type="journal article" date="2016" name="Proc. Natl. Acad. Sci. U.S.A.">
        <title>Lipid metabolic changes in an early divergent fungus govern the establishment of a mutualistic symbiosis with endobacteria.</title>
        <authorList>
            <person name="Lastovetsky O.A."/>
            <person name="Gaspar M.L."/>
            <person name="Mondo S.J."/>
            <person name="LaButti K.M."/>
            <person name="Sandor L."/>
            <person name="Grigoriev I.V."/>
            <person name="Henry S.A."/>
            <person name="Pawlowska T.E."/>
        </authorList>
    </citation>
    <scope>NUCLEOTIDE SEQUENCE [LARGE SCALE GENOMIC DNA]</scope>
    <source>
        <strain evidence="10">ATCC 52814</strain>
    </source>
</reference>
<dbReference type="PANTHER" id="PTHR11655:SF14">
    <property type="entry name" value="LARGE RIBOSOMAL SUBUNIT PROTEIN UL6M"/>
    <property type="match status" value="1"/>
</dbReference>
<dbReference type="PRINTS" id="PR00059">
    <property type="entry name" value="RIBOSOMALL6"/>
</dbReference>
<dbReference type="InterPro" id="IPR000702">
    <property type="entry name" value="Ribosomal_uL6-like"/>
</dbReference>
<gene>
    <name evidence="10" type="ORF">BCV72DRAFT_332319</name>
</gene>
<dbReference type="AlphaFoldDB" id="A0A1X0RGW1"/>
<comment type="similarity">
    <text evidence="1 8">Belongs to the universal ribosomal protein uL6 family.</text>
</comment>
<name>A0A1X0RGW1_RHIZD</name>
<dbReference type="GO" id="GO:0019843">
    <property type="term" value="F:rRNA binding"/>
    <property type="evidence" value="ECO:0007669"/>
    <property type="project" value="UniProtKB-KW"/>
</dbReference>
<keyword evidence="5 8" id="KW-0687">Ribonucleoprotein</keyword>
<keyword evidence="4 8" id="KW-0689">Ribosomal protein</keyword>
<keyword evidence="2" id="KW-0699">rRNA-binding</keyword>
<feature type="domain" description="Large ribosomal subunit protein uL6 alpha-beta" evidence="9">
    <location>
        <begin position="175"/>
        <end position="249"/>
    </location>
</feature>
<dbReference type="GO" id="GO:0003735">
    <property type="term" value="F:structural constituent of ribosome"/>
    <property type="evidence" value="ECO:0007669"/>
    <property type="project" value="InterPro"/>
</dbReference>
<dbReference type="VEuPathDB" id="FungiDB:BCV72DRAFT_332319"/>
<dbReference type="InterPro" id="IPR036789">
    <property type="entry name" value="Ribosomal_uL6-like_a/b-dom_sf"/>
</dbReference>
<dbReference type="GO" id="GO:0006412">
    <property type="term" value="P:translation"/>
    <property type="evidence" value="ECO:0007669"/>
    <property type="project" value="InterPro"/>
</dbReference>
<dbReference type="Proteomes" id="UP000242414">
    <property type="component" value="Unassembled WGS sequence"/>
</dbReference>
<dbReference type="GO" id="GO:0005762">
    <property type="term" value="C:mitochondrial large ribosomal subunit"/>
    <property type="evidence" value="ECO:0007669"/>
    <property type="project" value="TreeGrafter"/>
</dbReference>
<accession>A0A1X0RGW1</accession>
<dbReference type="OrthoDB" id="540873at2759"/>
<evidence type="ECO:0000313" key="10">
    <source>
        <dbReference type="EMBL" id="ORE11230.1"/>
    </source>
</evidence>